<comment type="caution">
    <text evidence="1">The sequence shown here is derived from an EMBL/GenBank/DDBJ whole genome shotgun (WGS) entry which is preliminary data.</text>
</comment>
<dbReference type="RefSeq" id="WP_189630101.1">
    <property type="nucleotide sequence ID" value="NZ_BNAG01000003.1"/>
</dbReference>
<accession>A0ABQ3I4X1</accession>
<evidence type="ECO:0000313" key="2">
    <source>
        <dbReference type="Proteomes" id="UP000658258"/>
    </source>
</evidence>
<dbReference type="Proteomes" id="UP000658258">
    <property type="component" value="Unassembled WGS sequence"/>
</dbReference>
<evidence type="ECO:0008006" key="3">
    <source>
        <dbReference type="Google" id="ProtNLM"/>
    </source>
</evidence>
<evidence type="ECO:0000313" key="1">
    <source>
        <dbReference type="EMBL" id="GHE64859.1"/>
    </source>
</evidence>
<protein>
    <recommendedName>
        <fullName evidence="3">Phage tail protein</fullName>
    </recommendedName>
</protein>
<proteinExistence type="predicted"/>
<name>A0ABQ3I4X1_9BACT</name>
<sequence length="216" mass="23526">MSYLSEIARLTSQNIGGVNPSLKLVRSNDVAVYPSIIDGKVTDEIALKPGVGWVEWFCTSQTAGIRSRHVDGSEGNARALDLGFVISKDTAVKANQLERASDDSFIVLFRDANGQLKVFGTKEKPVRFKFDLATGNNIRALNGFSCSFYYSGPDNSAFYLAEDPEVLDPDVPAPVIIQWNDGVTIQTIAVASPGDVVRINSDFDYTSFDINPVINP</sequence>
<keyword evidence="2" id="KW-1185">Reference proteome</keyword>
<reference evidence="2" key="1">
    <citation type="journal article" date="2019" name="Int. J. Syst. Evol. Microbiol.">
        <title>The Global Catalogue of Microorganisms (GCM) 10K type strain sequencing project: providing services to taxonomists for standard genome sequencing and annotation.</title>
        <authorList>
            <consortium name="The Broad Institute Genomics Platform"/>
            <consortium name="The Broad Institute Genome Sequencing Center for Infectious Disease"/>
            <person name="Wu L."/>
            <person name="Ma J."/>
        </authorList>
    </citation>
    <scope>NUCLEOTIDE SEQUENCE [LARGE SCALE GENOMIC DNA]</scope>
    <source>
        <strain evidence="2">CGMCC 1.15111</strain>
    </source>
</reference>
<gene>
    <name evidence="1" type="ORF">GCM10011340_19830</name>
</gene>
<organism evidence="1 2">
    <name type="scientific">Roseivirga thermotolerans</name>
    <dbReference type="NCBI Taxonomy" id="1758176"/>
    <lineage>
        <taxon>Bacteria</taxon>
        <taxon>Pseudomonadati</taxon>
        <taxon>Bacteroidota</taxon>
        <taxon>Cytophagia</taxon>
        <taxon>Cytophagales</taxon>
        <taxon>Roseivirgaceae</taxon>
        <taxon>Roseivirga</taxon>
    </lineage>
</organism>
<dbReference type="EMBL" id="BNAG01000003">
    <property type="protein sequence ID" value="GHE64859.1"/>
    <property type="molecule type" value="Genomic_DNA"/>
</dbReference>